<evidence type="ECO:0000256" key="3">
    <source>
        <dbReference type="ARBA" id="ARBA00022722"/>
    </source>
</evidence>
<dbReference type="CDD" id="cd09274">
    <property type="entry name" value="RNase_HI_RT_Ty3"/>
    <property type="match status" value="1"/>
</dbReference>
<feature type="compositionally biased region" description="Polar residues" evidence="9">
    <location>
        <begin position="1348"/>
        <end position="1358"/>
    </location>
</feature>
<dbReference type="InterPro" id="IPR001878">
    <property type="entry name" value="Znf_CCHC"/>
</dbReference>
<dbReference type="InterPro" id="IPR041588">
    <property type="entry name" value="Integrase_H2C2"/>
</dbReference>
<dbReference type="Pfam" id="PF17917">
    <property type="entry name" value="RT_RNaseH"/>
    <property type="match status" value="1"/>
</dbReference>
<keyword evidence="7" id="KW-0862">Zinc</keyword>
<dbReference type="FunFam" id="1.10.340.70:FF:000001">
    <property type="entry name" value="Retrovirus-related Pol polyprotein from transposon gypsy-like Protein"/>
    <property type="match status" value="1"/>
</dbReference>
<dbReference type="OMA" id="HYHEYLA"/>
<keyword evidence="7" id="KW-0479">Metal-binding</keyword>
<accession>F2UEX9</accession>
<dbReference type="CDD" id="cd00303">
    <property type="entry name" value="retropepsin_like"/>
    <property type="match status" value="1"/>
</dbReference>
<dbReference type="GO" id="GO:0003964">
    <property type="term" value="F:RNA-directed DNA polymerase activity"/>
    <property type="evidence" value="ECO:0007669"/>
    <property type="project" value="UniProtKB-KW"/>
</dbReference>
<dbReference type="InterPro" id="IPR043128">
    <property type="entry name" value="Rev_trsase/Diguanyl_cyclase"/>
</dbReference>
<dbReference type="FunFam" id="3.30.420.10:FF:000032">
    <property type="entry name" value="Retrovirus-related Pol polyprotein from transposon 297-like Protein"/>
    <property type="match status" value="1"/>
</dbReference>
<dbReference type="PROSITE" id="PS50013">
    <property type="entry name" value="CHROMO_2"/>
    <property type="match status" value="1"/>
</dbReference>
<keyword evidence="5" id="KW-0378">Hydrolase</keyword>
<feature type="compositionally biased region" description="Acidic residues" evidence="9">
    <location>
        <begin position="100"/>
        <end position="109"/>
    </location>
</feature>
<feature type="domain" description="CCHC-type" evidence="11">
    <location>
        <begin position="307"/>
        <end position="321"/>
    </location>
</feature>
<dbReference type="EMBL" id="GL832971">
    <property type="protein sequence ID" value="EGD75179.1"/>
    <property type="molecule type" value="Genomic_DNA"/>
</dbReference>
<evidence type="ECO:0000256" key="7">
    <source>
        <dbReference type="PROSITE-ProRule" id="PRU00047"/>
    </source>
</evidence>
<dbReference type="InterPro" id="IPR036875">
    <property type="entry name" value="Znf_CCHC_sf"/>
</dbReference>
<dbReference type="InterPro" id="IPR016197">
    <property type="entry name" value="Chromo-like_dom_sf"/>
</dbReference>
<dbReference type="Pfam" id="PF00098">
    <property type="entry name" value="zf-CCHC"/>
    <property type="match status" value="1"/>
</dbReference>
<dbReference type="Gene3D" id="1.10.340.70">
    <property type="match status" value="1"/>
</dbReference>
<evidence type="ECO:0000259" key="12">
    <source>
        <dbReference type="PROSITE" id="PS50878"/>
    </source>
</evidence>
<dbReference type="FunFam" id="3.30.70.270:FF:000026">
    <property type="entry name" value="Transposon Ty3-G Gag-Pol polyprotein"/>
    <property type="match status" value="1"/>
</dbReference>
<dbReference type="CDD" id="cd00024">
    <property type="entry name" value="CD_CSD"/>
    <property type="match status" value="1"/>
</dbReference>
<evidence type="ECO:0000259" key="10">
    <source>
        <dbReference type="PROSITE" id="PS50013"/>
    </source>
</evidence>
<dbReference type="SUPFAM" id="SSF56672">
    <property type="entry name" value="DNA/RNA polymerases"/>
    <property type="match status" value="1"/>
</dbReference>
<dbReference type="RefSeq" id="XP_004992232.1">
    <property type="nucleotide sequence ID" value="XM_004992175.1"/>
</dbReference>
<sequence>MSKADSLRASIVDELWMWNLSPQDALKLTKACGISGKKHGEDLIHALDSFCPPSHDESWLDVKSDLRPLQNVVKNNLGKGHVLYKLIIKLQGATANASSGDDDDDDDASGDSPPPTKNLIDVMFNSYHRIDDDDQRLLLAISCLQGHALTWYRSLDPAPTNMHELQEQLRASFKTIDEQRQLRDQLRRLRQDGNVQDYVFKFRQLMVQIDDMSRLDRIEAFIHGLRPRTRQEVSFHGPDTLEQAYQLASRYDRNYTTANSSYRRGAPPTQPPKFDDRAMDIDAIRAQRPLRRLTDQERDELRRRGACFRCRREGHLAADCPLNASDRRTLIDPGSRMNVLSRDYALRHGIAVQPRQYPVEFVFANGTRHVSKDDTQEVTLRIGTHQERLTQGHQDTKTQETQDTDLSDQPPSTDNATINLVSARRIAKDLRGSGVDAAFVLVLSMDTTPSPSEDPRTNALLEEFADVFPEELPGLPPRRDIDHAIDLKPGATPPSKAPYRLSTDELKELRTQLDELLAKGLIEASTSPYGAPILFVKKKDGTRRMCIDYRQLNAQTVKDSYPLPLIDDIIDSLCDARIFSTLDMRAGYHQVRIRAGDEDKTTFRTRYGTFRFLVLPFGLTNAPPTFQRLVNNVFKQEMDKFMAPYIDDLVIYSKNEKDHEQHLRQVLQKLRDHRLYCKASKCHLFQTEVEFLGFIVGQGHLKMHPAKADAVENWSTPQSTTQLRSFLGLANFNRRFIANYAKICAPLNDALKKNGFKWGPSQEEAFRELKRRMTQAPALRIPDQRQPFEVATDASDRAIGAVLLQDGQPVAYESRKLQAAELNYPVRDKEALALIYALTKWRVYLLDKRTTILTDHRSLTNITTQKTLNGRWARWIELLNDYDLDIRYIKGKTNVAADAVSRIPDSDAQEITCAAISTATPADLVKRISNDIAEDEEFGPIYKALKNPDQTPPPAVAAKLSRFGLNDEDLLIYQEHPEHPEDIPLRWCIPETARVPLLAEFHDTPTAGHQGIHRTHEALARHFYWPRMRRDVERYVRSCKSCQRHKPRQGAAPGPLQPLPVPREPWTDISLDLVTGLPRTRTGQDAIVVFVDRLTKRCHLAATTSKCTGRDVAKLFISHVFRHHGLPARVVSDRDPRFTGAFWKETFRLLGSRLQFSTSQHPQTDGQTERTNRTMEQTLRHYVNYRMDNWDSLLPVVEFALNNSKSDSTGQSPFFLETGRHPIIPATLVTRQAIRRTDTPAAEDFVVRLKSIITAARDALAQAQDKQKRYADQRRSDDIKYSPGDQAWVTADLFVDQANQRRPKDKLKPRWQGPFTVIDMPSRTTVRLRFPSHVRAHPVVNVTKTKPCVNSPSDFNTRPNDEPPHLPDGESDEYEVERILDERVRRGKRQYLIKWAGYDINDSTWINEDQLTRDVRSLIMEWHQASRNASA</sequence>
<dbReference type="InterPro" id="IPR005162">
    <property type="entry name" value="Retrotrans_gag_dom"/>
</dbReference>
<dbReference type="Proteomes" id="UP000007799">
    <property type="component" value="Unassembled WGS sequence"/>
</dbReference>
<dbReference type="Gene3D" id="3.30.70.270">
    <property type="match status" value="2"/>
</dbReference>
<feature type="region of interest" description="Disordered" evidence="9">
    <location>
        <begin position="1348"/>
        <end position="1372"/>
    </location>
</feature>
<dbReference type="Gene3D" id="3.30.420.10">
    <property type="entry name" value="Ribonuclease H-like superfamily/Ribonuclease H"/>
    <property type="match status" value="1"/>
</dbReference>
<dbReference type="SUPFAM" id="SSF57756">
    <property type="entry name" value="Retrovirus zinc finger-like domains"/>
    <property type="match status" value="1"/>
</dbReference>
<keyword evidence="7" id="KW-0863">Zinc-finger</keyword>
<dbReference type="Pfam" id="PF00385">
    <property type="entry name" value="Chromo"/>
    <property type="match status" value="1"/>
</dbReference>
<dbReference type="InParanoid" id="F2UEX9"/>
<dbReference type="GeneID" id="16072792"/>
<protein>
    <recommendedName>
        <fullName evidence="16">Reverse transcriptase</fullName>
    </recommendedName>
</protein>
<name>F2UEX9_SALR5</name>
<dbReference type="GO" id="GO:0016787">
    <property type="term" value="F:hydrolase activity"/>
    <property type="evidence" value="ECO:0007669"/>
    <property type="project" value="UniProtKB-KW"/>
</dbReference>
<dbReference type="PANTHER" id="PTHR37984">
    <property type="entry name" value="PROTEIN CBG26694"/>
    <property type="match status" value="1"/>
</dbReference>
<reference evidence="14" key="1">
    <citation type="submission" date="2009-08" db="EMBL/GenBank/DDBJ databases">
        <title>Annotation of Salpingoeca rosetta.</title>
        <authorList>
            <consortium name="The Broad Institute Genome Sequencing Platform"/>
            <person name="Russ C."/>
            <person name="Cuomo C."/>
            <person name="Burger G."/>
            <person name="Gray M.W."/>
            <person name="Holland P.W.H."/>
            <person name="King N."/>
            <person name="Lang F.B.F."/>
            <person name="Roger A.J."/>
            <person name="Ruiz-Trillo I."/>
            <person name="Young S.K."/>
            <person name="Zeng Q."/>
            <person name="Gargeya S."/>
            <person name="Alvarado L."/>
            <person name="Berlin A."/>
            <person name="Chapman S.B."/>
            <person name="Chen Z."/>
            <person name="Freedman E."/>
            <person name="Gellesch M."/>
            <person name="Goldberg J."/>
            <person name="Griggs A."/>
            <person name="Gujja S."/>
            <person name="Heilman E."/>
            <person name="Heiman D."/>
            <person name="Howarth C."/>
            <person name="Mehta T."/>
            <person name="Neiman D."/>
            <person name="Pearson M."/>
            <person name="Roberts A."/>
            <person name="Saif S."/>
            <person name="Shea T."/>
            <person name="Shenoy N."/>
            <person name="Sisk P."/>
            <person name="Stolte C."/>
            <person name="Sykes S."/>
            <person name="White J."/>
            <person name="Yandava C."/>
            <person name="Haas B."/>
            <person name="Nusbaum C."/>
            <person name="Birren B."/>
        </authorList>
    </citation>
    <scope>NUCLEOTIDE SEQUENCE [LARGE SCALE GENOMIC DNA]</scope>
    <source>
        <strain evidence="14">ATCC 50818</strain>
    </source>
</reference>
<dbReference type="InterPro" id="IPR043502">
    <property type="entry name" value="DNA/RNA_pol_sf"/>
</dbReference>
<dbReference type="eggNOG" id="KOG0017">
    <property type="taxonomic scope" value="Eukaryota"/>
</dbReference>
<dbReference type="PANTHER" id="PTHR37984:SF5">
    <property type="entry name" value="PROTEIN NYNRIN-LIKE"/>
    <property type="match status" value="1"/>
</dbReference>
<evidence type="ECO:0000256" key="6">
    <source>
        <dbReference type="ARBA" id="ARBA00022918"/>
    </source>
</evidence>
<proteinExistence type="predicted"/>
<dbReference type="SMART" id="SM00298">
    <property type="entry name" value="CHROMO"/>
    <property type="match status" value="1"/>
</dbReference>
<evidence type="ECO:0000256" key="8">
    <source>
        <dbReference type="SAM" id="Coils"/>
    </source>
</evidence>
<dbReference type="GO" id="GO:0003676">
    <property type="term" value="F:nucleic acid binding"/>
    <property type="evidence" value="ECO:0007669"/>
    <property type="project" value="InterPro"/>
</dbReference>
<feature type="compositionally biased region" description="Basic and acidic residues" evidence="9">
    <location>
        <begin position="1359"/>
        <end position="1368"/>
    </location>
</feature>
<dbReference type="Pfam" id="PF03732">
    <property type="entry name" value="Retrotrans_gag"/>
    <property type="match status" value="1"/>
</dbReference>
<organism evidence="15">
    <name type="scientific">Salpingoeca rosetta (strain ATCC 50818 / BSB-021)</name>
    <dbReference type="NCBI Taxonomy" id="946362"/>
    <lineage>
        <taxon>Eukaryota</taxon>
        <taxon>Choanoflagellata</taxon>
        <taxon>Craspedida</taxon>
        <taxon>Salpingoecidae</taxon>
        <taxon>Salpingoeca</taxon>
    </lineage>
</organism>
<keyword evidence="8" id="KW-0175">Coiled coil</keyword>
<keyword evidence="2" id="KW-0548">Nucleotidyltransferase</keyword>
<evidence type="ECO:0000256" key="1">
    <source>
        <dbReference type="ARBA" id="ARBA00022679"/>
    </source>
</evidence>
<evidence type="ECO:0008006" key="16">
    <source>
        <dbReference type="Google" id="ProtNLM"/>
    </source>
</evidence>
<dbReference type="GO" id="GO:0008270">
    <property type="term" value="F:zinc ion binding"/>
    <property type="evidence" value="ECO:0007669"/>
    <property type="project" value="UniProtKB-KW"/>
</dbReference>
<dbReference type="SMART" id="SM00343">
    <property type="entry name" value="ZnF_C2HC"/>
    <property type="match status" value="1"/>
</dbReference>
<evidence type="ECO:0000259" key="11">
    <source>
        <dbReference type="PROSITE" id="PS50158"/>
    </source>
</evidence>
<keyword evidence="1" id="KW-0808">Transferase</keyword>
<dbReference type="InterPro" id="IPR036397">
    <property type="entry name" value="RNaseH_sf"/>
</dbReference>
<gene>
    <name evidence="14" type="ORF">PTSG_12494</name>
</gene>
<dbReference type="InterPro" id="IPR012337">
    <property type="entry name" value="RNaseH-like_sf"/>
</dbReference>
<dbReference type="CDD" id="cd01647">
    <property type="entry name" value="RT_LTR"/>
    <property type="match status" value="1"/>
</dbReference>
<feature type="compositionally biased region" description="Basic and acidic residues" evidence="9">
    <location>
        <begin position="384"/>
        <end position="400"/>
    </location>
</feature>
<keyword evidence="3" id="KW-0540">Nuclease</keyword>
<evidence type="ECO:0000256" key="5">
    <source>
        <dbReference type="ARBA" id="ARBA00022801"/>
    </source>
</evidence>
<dbReference type="Gene3D" id="3.10.10.10">
    <property type="entry name" value="HIV Type 1 Reverse Transcriptase, subunit A, domain 1"/>
    <property type="match status" value="1"/>
</dbReference>
<dbReference type="InterPro" id="IPR041373">
    <property type="entry name" value="RT_RNaseH"/>
</dbReference>
<dbReference type="InterPro" id="IPR000953">
    <property type="entry name" value="Chromo/chromo_shadow_dom"/>
</dbReference>
<dbReference type="Pfam" id="PF17921">
    <property type="entry name" value="Integrase_H2C2"/>
    <property type="match status" value="1"/>
</dbReference>
<dbReference type="OrthoDB" id="415724at2759"/>
<feature type="domain" description="Integrase catalytic" evidence="13">
    <location>
        <begin position="1061"/>
        <end position="1221"/>
    </location>
</feature>
<feature type="region of interest" description="Disordered" evidence="9">
    <location>
        <begin position="384"/>
        <end position="415"/>
    </location>
</feature>
<feature type="domain" description="Reverse transcriptase" evidence="12">
    <location>
        <begin position="517"/>
        <end position="696"/>
    </location>
</feature>
<keyword evidence="4" id="KW-0255">Endonuclease</keyword>
<dbReference type="InterPro" id="IPR000477">
    <property type="entry name" value="RT_dom"/>
</dbReference>
<dbReference type="InterPro" id="IPR001584">
    <property type="entry name" value="Integrase_cat-core"/>
</dbReference>
<feature type="region of interest" description="Disordered" evidence="9">
    <location>
        <begin position="256"/>
        <end position="276"/>
    </location>
</feature>
<dbReference type="Gene3D" id="2.40.50.40">
    <property type="match status" value="1"/>
</dbReference>
<dbReference type="KEGG" id="sre:PTSG_12494"/>
<dbReference type="InterPro" id="IPR023780">
    <property type="entry name" value="Chromo_domain"/>
</dbReference>
<dbReference type="GO" id="GO:0015074">
    <property type="term" value="P:DNA integration"/>
    <property type="evidence" value="ECO:0007669"/>
    <property type="project" value="InterPro"/>
</dbReference>
<evidence type="ECO:0000313" key="14">
    <source>
        <dbReference type="EMBL" id="EGD75179.1"/>
    </source>
</evidence>
<dbReference type="Gene3D" id="4.10.60.10">
    <property type="entry name" value="Zinc finger, CCHC-type"/>
    <property type="match status" value="1"/>
</dbReference>
<evidence type="ECO:0000256" key="9">
    <source>
        <dbReference type="SAM" id="MobiDB-lite"/>
    </source>
</evidence>
<feature type="coiled-coil region" evidence="8">
    <location>
        <begin position="1246"/>
        <end position="1273"/>
    </location>
</feature>
<dbReference type="SUPFAM" id="SSF53098">
    <property type="entry name" value="Ribonuclease H-like"/>
    <property type="match status" value="1"/>
</dbReference>
<feature type="domain" description="Chromo" evidence="10">
    <location>
        <begin position="1374"/>
        <end position="1431"/>
    </location>
</feature>
<dbReference type="InterPro" id="IPR050951">
    <property type="entry name" value="Retrovirus_Pol_polyprotein"/>
</dbReference>
<evidence type="ECO:0000256" key="2">
    <source>
        <dbReference type="ARBA" id="ARBA00022695"/>
    </source>
</evidence>
<dbReference type="SUPFAM" id="SSF54160">
    <property type="entry name" value="Chromo domain-like"/>
    <property type="match status" value="1"/>
</dbReference>
<evidence type="ECO:0000313" key="15">
    <source>
        <dbReference type="Proteomes" id="UP000007799"/>
    </source>
</evidence>
<keyword evidence="6" id="KW-0695">RNA-directed DNA polymerase</keyword>
<feature type="region of interest" description="Disordered" evidence="9">
    <location>
        <begin position="95"/>
        <end position="117"/>
    </location>
</feature>
<dbReference type="GO" id="GO:0004519">
    <property type="term" value="F:endonuclease activity"/>
    <property type="evidence" value="ECO:0007669"/>
    <property type="project" value="UniProtKB-KW"/>
</dbReference>
<evidence type="ECO:0000259" key="13">
    <source>
        <dbReference type="PROSITE" id="PS50994"/>
    </source>
</evidence>
<keyword evidence="15" id="KW-1185">Reference proteome</keyword>
<dbReference type="PROSITE" id="PS50994">
    <property type="entry name" value="INTEGRASE"/>
    <property type="match status" value="1"/>
</dbReference>
<dbReference type="PROSITE" id="PS50878">
    <property type="entry name" value="RT_POL"/>
    <property type="match status" value="1"/>
</dbReference>
<evidence type="ECO:0000256" key="4">
    <source>
        <dbReference type="ARBA" id="ARBA00022759"/>
    </source>
</evidence>
<dbReference type="PROSITE" id="PS50158">
    <property type="entry name" value="ZF_CCHC"/>
    <property type="match status" value="1"/>
</dbReference>
<dbReference type="Pfam" id="PF00078">
    <property type="entry name" value="RVT_1"/>
    <property type="match status" value="1"/>
</dbReference>